<name>A0ACC2US51_9FUNG</name>
<accession>A0ACC2US51</accession>
<proteinExistence type="predicted"/>
<evidence type="ECO:0000313" key="1">
    <source>
        <dbReference type="EMBL" id="KAJ9089607.1"/>
    </source>
</evidence>
<organism evidence="1 2">
    <name type="scientific">Entomophthora muscae</name>
    <dbReference type="NCBI Taxonomy" id="34485"/>
    <lineage>
        <taxon>Eukaryota</taxon>
        <taxon>Fungi</taxon>
        <taxon>Fungi incertae sedis</taxon>
        <taxon>Zoopagomycota</taxon>
        <taxon>Entomophthoromycotina</taxon>
        <taxon>Entomophthoromycetes</taxon>
        <taxon>Entomophthorales</taxon>
        <taxon>Entomophthoraceae</taxon>
        <taxon>Entomophthora</taxon>
    </lineage>
</organism>
<sequence>MEASQDPLGPYTMTKNLLLCLVPLFFTLFHNISSNYEPEDSDYNETDTYGYSVLAVPKTVSVPYKLCSWKTTTKVCPSLAEAKVMMAHHYLAQAYLPLF</sequence>
<protein>
    <submittedName>
        <fullName evidence="1">Uncharacterized protein</fullName>
    </submittedName>
</protein>
<comment type="caution">
    <text evidence="1">The sequence shown here is derived from an EMBL/GenBank/DDBJ whole genome shotgun (WGS) entry which is preliminary data.</text>
</comment>
<evidence type="ECO:0000313" key="2">
    <source>
        <dbReference type="Proteomes" id="UP001165960"/>
    </source>
</evidence>
<gene>
    <name evidence="1" type="ORF">DSO57_1011206</name>
</gene>
<dbReference type="Proteomes" id="UP001165960">
    <property type="component" value="Unassembled WGS sequence"/>
</dbReference>
<dbReference type="EMBL" id="QTSX02000038">
    <property type="protein sequence ID" value="KAJ9089607.1"/>
    <property type="molecule type" value="Genomic_DNA"/>
</dbReference>
<keyword evidence="2" id="KW-1185">Reference proteome</keyword>
<reference evidence="1" key="1">
    <citation type="submission" date="2022-04" db="EMBL/GenBank/DDBJ databases">
        <title>Genome of the entomopathogenic fungus Entomophthora muscae.</title>
        <authorList>
            <person name="Elya C."/>
            <person name="Lovett B.R."/>
            <person name="Lee E."/>
            <person name="Macias A.M."/>
            <person name="Hajek A.E."/>
            <person name="De Bivort B.L."/>
            <person name="Kasson M.T."/>
            <person name="De Fine Licht H.H."/>
            <person name="Stajich J.E."/>
        </authorList>
    </citation>
    <scope>NUCLEOTIDE SEQUENCE</scope>
    <source>
        <strain evidence="1">Berkeley</strain>
    </source>
</reference>